<protein>
    <recommendedName>
        <fullName evidence="2">Alginate export domain-containing protein</fullName>
    </recommendedName>
</protein>
<organism evidence="3 4">
    <name type="scientific">Rheinheimera riviphila</name>
    <dbReference type="NCBI Taxonomy" id="1834037"/>
    <lineage>
        <taxon>Bacteria</taxon>
        <taxon>Pseudomonadati</taxon>
        <taxon>Pseudomonadota</taxon>
        <taxon>Gammaproteobacteria</taxon>
        <taxon>Chromatiales</taxon>
        <taxon>Chromatiaceae</taxon>
        <taxon>Rheinheimera</taxon>
    </lineage>
</organism>
<proteinExistence type="predicted"/>
<feature type="signal peptide" evidence="1">
    <location>
        <begin position="1"/>
        <end position="20"/>
    </location>
</feature>
<evidence type="ECO:0000259" key="2">
    <source>
        <dbReference type="Pfam" id="PF13372"/>
    </source>
</evidence>
<feature type="chain" id="PRO_5019106466" description="Alginate export domain-containing protein" evidence="1">
    <location>
        <begin position="21"/>
        <end position="423"/>
    </location>
</feature>
<reference evidence="3 4" key="1">
    <citation type="submission" date="2019-01" db="EMBL/GenBank/DDBJ databases">
        <authorList>
            <person name="Chen W.-M."/>
        </authorList>
    </citation>
    <scope>NUCLEOTIDE SEQUENCE [LARGE SCALE GENOMIC DNA]</scope>
    <source>
        <strain evidence="3 4">KYPC3</strain>
    </source>
</reference>
<feature type="domain" description="Alginate export" evidence="2">
    <location>
        <begin position="45"/>
        <end position="195"/>
    </location>
</feature>
<dbReference type="Proteomes" id="UP000283077">
    <property type="component" value="Unassembled WGS sequence"/>
</dbReference>
<dbReference type="EMBL" id="SACS01000008">
    <property type="protein sequence ID" value="RVU37700.1"/>
    <property type="molecule type" value="Genomic_DNA"/>
</dbReference>
<dbReference type="OrthoDB" id="9767539at2"/>
<keyword evidence="4" id="KW-1185">Reference proteome</keyword>
<sequence length="423" mass="46476">MKSCSLLLLTTLPYCGLTLAADKPVTTTQTAGDQATISQALAKSTLQANFRYRLETVDQDPVVNGTPLKNALASTLRSRLTLTTGSWLNTKALLELDNVSSLGGETYNSTVNGNSSYAVVPDPTATDLNQAALLISPFASSQLTIGRQRVNLQNQRFIGSVGWRQNEQTFDGVRLQQKLFTTADGGSFSADLASLHNANRIFGPDACCNASAAADLHGRFQLATVQWQLNPANTTAIFRYDLDFDTLSARDSVTQGLDYSGQLAVFQPLKWQIALARQQDAHQAPMQYQHHYHRLDLSYSWQHFTLKLAQERLAGDGNSAFQTPFATLHAFQGFADLFLTTPNSGVRDHALELMFPLQGVKLATSFHRYDSDSSSFKLGSEINLTAAYDIQPQLNLLLKLAQYQADSFGADTRKVWLMASYSL</sequence>
<gene>
    <name evidence="3" type="ORF">EOE67_09520</name>
</gene>
<keyword evidence="1" id="KW-0732">Signal</keyword>
<dbReference type="Pfam" id="PF13372">
    <property type="entry name" value="Alginate_exp"/>
    <property type="match status" value="1"/>
</dbReference>
<evidence type="ECO:0000313" key="4">
    <source>
        <dbReference type="Proteomes" id="UP000283077"/>
    </source>
</evidence>
<name>A0A437QT79_9GAMM</name>
<dbReference type="Gene3D" id="2.40.160.10">
    <property type="entry name" value="Porin"/>
    <property type="match status" value="1"/>
</dbReference>
<evidence type="ECO:0000256" key="1">
    <source>
        <dbReference type="SAM" id="SignalP"/>
    </source>
</evidence>
<comment type="caution">
    <text evidence="3">The sequence shown here is derived from an EMBL/GenBank/DDBJ whole genome shotgun (WGS) entry which is preliminary data.</text>
</comment>
<dbReference type="AlphaFoldDB" id="A0A437QT79"/>
<dbReference type="RefSeq" id="WP_127698854.1">
    <property type="nucleotide sequence ID" value="NZ_SACS01000008.1"/>
</dbReference>
<evidence type="ECO:0000313" key="3">
    <source>
        <dbReference type="EMBL" id="RVU37700.1"/>
    </source>
</evidence>
<dbReference type="InterPro" id="IPR023614">
    <property type="entry name" value="Porin_dom_sf"/>
</dbReference>
<accession>A0A437QT79</accession>
<dbReference type="InterPro" id="IPR025388">
    <property type="entry name" value="Alginate_export_dom"/>
</dbReference>